<reference evidence="6" key="1">
    <citation type="submission" date="2011-05" db="EMBL/GenBank/DDBJ databases">
        <authorList>
            <person name="Richards S.R."/>
            <person name="Qu J."/>
            <person name="Jiang H."/>
            <person name="Jhangiani S.N."/>
            <person name="Agravi P."/>
            <person name="Goodspeed R."/>
            <person name="Gross S."/>
            <person name="Mandapat C."/>
            <person name="Jackson L."/>
            <person name="Mathew T."/>
            <person name="Pu L."/>
            <person name="Thornton R."/>
            <person name="Saada N."/>
            <person name="Wilczek-Boney K.B."/>
            <person name="Lee S."/>
            <person name="Kovar C."/>
            <person name="Wu Y."/>
            <person name="Scherer S.E."/>
            <person name="Worley K.C."/>
            <person name="Muzny D.M."/>
            <person name="Gibbs R."/>
        </authorList>
    </citation>
    <scope>NUCLEOTIDE SEQUENCE</scope>
    <source>
        <strain evidence="6">Brora</strain>
    </source>
</reference>
<dbReference type="InterPro" id="IPR008847">
    <property type="entry name" value="Suf"/>
</dbReference>
<dbReference type="GO" id="GO:0005634">
    <property type="term" value="C:nucleus"/>
    <property type="evidence" value="ECO:0007669"/>
    <property type="project" value="UniProtKB-SubCell"/>
</dbReference>
<evidence type="ECO:0000256" key="1">
    <source>
        <dbReference type="ARBA" id="ARBA00004123"/>
    </source>
</evidence>
<evidence type="ECO:0000259" key="4">
    <source>
        <dbReference type="Pfam" id="PF05843"/>
    </source>
</evidence>
<dbReference type="Pfam" id="PF05843">
    <property type="entry name" value="Suf"/>
    <property type="match status" value="1"/>
</dbReference>
<evidence type="ECO:0000313" key="5">
    <source>
        <dbReference type="EnsemblMetazoa" id="SMAR012651-PA"/>
    </source>
</evidence>
<dbReference type="PANTHER" id="PTHR19980">
    <property type="entry name" value="RNA CLEAVAGE STIMULATION FACTOR"/>
    <property type="match status" value="1"/>
</dbReference>
<keyword evidence="2" id="KW-0677">Repeat</keyword>
<dbReference type="InterPro" id="IPR011990">
    <property type="entry name" value="TPR-like_helical_dom_sf"/>
</dbReference>
<dbReference type="HOGENOM" id="CLU_007630_3_1_1"/>
<dbReference type="GO" id="GO:0031124">
    <property type="term" value="P:mRNA 3'-end processing"/>
    <property type="evidence" value="ECO:0007669"/>
    <property type="project" value="InterPro"/>
</dbReference>
<dbReference type="InterPro" id="IPR045243">
    <property type="entry name" value="Rna14-like"/>
</dbReference>
<comment type="subcellular location">
    <subcellularLocation>
        <location evidence="1">Nucleus</location>
    </subcellularLocation>
</comment>
<dbReference type="EMBL" id="JH432181">
    <property type="status" value="NOT_ANNOTATED_CDS"/>
    <property type="molecule type" value="Genomic_DNA"/>
</dbReference>
<dbReference type="Proteomes" id="UP000014500">
    <property type="component" value="Unassembled WGS sequence"/>
</dbReference>
<dbReference type="AlphaFoldDB" id="T1JFN7"/>
<dbReference type="InterPro" id="IPR003107">
    <property type="entry name" value="HAT"/>
</dbReference>
<dbReference type="SMART" id="SM00386">
    <property type="entry name" value="HAT"/>
    <property type="match status" value="7"/>
</dbReference>
<keyword evidence="6" id="KW-1185">Reference proteome</keyword>
<dbReference type="eggNOG" id="KOG1914">
    <property type="taxonomic scope" value="Eukaryota"/>
</dbReference>
<reference evidence="5" key="2">
    <citation type="submission" date="2015-02" db="UniProtKB">
        <authorList>
            <consortium name="EnsemblMetazoa"/>
        </authorList>
    </citation>
    <scope>IDENTIFICATION</scope>
</reference>
<dbReference type="GO" id="GO:0003729">
    <property type="term" value="F:mRNA binding"/>
    <property type="evidence" value="ECO:0007669"/>
    <property type="project" value="TreeGrafter"/>
</dbReference>
<evidence type="ECO:0000256" key="2">
    <source>
        <dbReference type="ARBA" id="ARBA00022737"/>
    </source>
</evidence>
<organism evidence="5 6">
    <name type="scientific">Strigamia maritima</name>
    <name type="common">European centipede</name>
    <name type="synonym">Geophilus maritimus</name>
    <dbReference type="NCBI Taxonomy" id="126957"/>
    <lineage>
        <taxon>Eukaryota</taxon>
        <taxon>Metazoa</taxon>
        <taxon>Ecdysozoa</taxon>
        <taxon>Arthropoda</taxon>
        <taxon>Myriapoda</taxon>
        <taxon>Chilopoda</taxon>
        <taxon>Pleurostigmophora</taxon>
        <taxon>Geophilomorpha</taxon>
        <taxon>Linotaeniidae</taxon>
        <taxon>Strigamia</taxon>
    </lineage>
</organism>
<dbReference type="PhylomeDB" id="T1JFN7"/>
<dbReference type="Gene3D" id="1.25.40.1040">
    <property type="match status" value="1"/>
</dbReference>
<feature type="domain" description="Suppressor of forked" evidence="4">
    <location>
        <begin position="3"/>
        <end position="309"/>
    </location>
</feature>
<sequence length="425" mass="48622">MLNAKRVKKALQEVTHGLIRNAASFPPPNSAEETKQIDLWNKYISWEKTNPSRIKEDDLIAKVMSTYEECIALLGHHPDIWLDAALFMQQSSKLLITKGENDAYCGKTVDIYERATNKLEKNMSVCFAYAEFEEGRSKFDKVHQIFNKLIDIPDFDPTLAFVQYMKFARRAEGVKSCRAVFKKAREDVRTNYHVYVAAALTEYYRNKDKNVAVNVFELGLKKYGDNSSFILAYVDFLSPLNEDGNLRALFERVLASTSLSADDSGAIWDKFVEFESKIGDLASVAEVERRRAFNKFQVPLVEKYKFLDLHPSGIVDEKIRQKKHAVESETDSSIEHVMETLFPANGFQGPFVHVDSVLATCKKQLSEETRKLTNDGKVVNQFERLSELGSRKRKSDEIEVECAPVGDVYRSRMRKRFHSSNSEMS</sequence>
<protein>
    <recommendedName>
        <fullName evidence="4">Suppressor of forked domain-containing protein</fullName>
    </recommendedName>
</protein>
<keyword evidence="3" id="KW-0539">Nucleus</keyword>
<dbReference type="PANTHER" id="PTHR19980:SF0">
    <property type="entry name" value="CLEAVAGE STIMULATION FACTOR SUBUNIT 3"/>
    <property type="match status" value="1"/>
</dbReference>
<dbReference type="STRING" id="126957.T1JFN7"/>
<dbReference type="SUPFAM" id="SSF48452">
    <property type="entry name" value="TPR-like"/>
    <property type="match status" value="1"/>
</dbReference>
<dbReference type="EnsemblMetazoa" id="SMAR012651-RA">
    <property type="protein sequence ID" value="SMAR012651-PA"/>
    <property type="gene ID" value="SMAR012651"/>
</dbReference>
<name>T1JFN7_STRMM</name>
<proteinExistence type="predicted"/>
<evidence type="ECO:0000313" key="6">
    <source>
        <dbReference type="Proteomes" id="UP000014500"/>
    </source>
</evidence>
<evidence type="ECO:0000256" key="3">
    <source>
        <dbReference type="ARBA" id="ARBA00023242"/>
    </source>
</evidence>
<accession>T1JFN7</accession>